<dbReference type="Pfam" id="PF14529">
    <property type="entry name" value="Exo_endo_phos_2"/>
    <property type="match status" value="1"/>
</dbReference>
<dbReference type="EMBL" id="NEVH01025686">
    <property type="protein sequence ID" value="PNF15011.1"/>
    <property type="molecule type" value="Genomic_DNA"/>
</dbReference>
<dbReference type="OrthoDB" id="7391519at2759"/>
<evidence type="ECO:0000256" key="1">
    <source>
        <dbReference type="RuleBase" id="RU363044"/>
    </source>
</evidence>
<reference evidence="4 5" key="1">
    <citation type="submission" date="2017-12" db="EMBL/GenBank/DDBJ databases">
        <title>Hemimetabolous genomes reveal molecular basis of termite eusociality.</title>
        <authorList>
            <person name="Harrison M.C."/>
            <person name="Jongepier E."/>
            <person name="Robertson H.M."/>
            <person name="Arning N."/>
            <person name="Bitard-Feildel T."/>
            <person name="Chao H."/>
            <person name="Childers C.P."/>
            <person name="Dinh H."/>
            <person name="Doddapaneni H."/>
            <person name="Dugan S."/>
            <person name="Gowin J."/>
            <person name="Greiner C."/>
            <person name="Han Y."/>
            <person name="Hu H."/>
            <person name="Hughes D.S.T."/>
            <person name="Huylmans A.-K."/>
            <person name="Kemena C."/>
            <person name="Kremer L.P.M."/>
            <person name="Lee S.L."/>
            <person name="Lopez-Ezquerra A."/>
            <person name="Mallet L."/>
            <person name="Monroy-Kuhn J.M."/>
            <person name="Moser A."/>
            <person name="Murali S.C."/>
            <person name="Muzny D.M."/>
            <person name="Otani S."/>
            <person name="Piulachs M.-D."/>
            <person name="Poelchau M."/>
            <person name="Qu J."/>
            <person name="Schaub F."/>
            <person name="Wada-Katsumata A."/>
            <person name="Worley K.C."/>
            <person name="Xie Q."/>
            <person name="Ylla G."/>
            <person name="Poulsen M."/>
            <person name="Gibbs R.A."/>
            <person name="Schal C."/>
            <person name="Richards S."/>
            <person name="Belles X."/>
            <person name="Korb J."/>
            <person name="Bornberg-Bauer E."/>
        </authorList>
    </citation>
    <scope>NUCLEOTIDE SEQUENCE [LARGE SCALE GENOMIC DNA]</scope>
    <source>
        <tissue evidence="4">Whole body</tissue>
    </source>
</reference>
<keyword evidence="1" id="KW-0547">Nucleotide-binding</keyword>
<dbReference type="GO" id="GO:0006310">
    <property type="term" value="P:DNA recombination"/>
    <property type="evidence" value="ECO:0007669"/>
    <property type="project" value="UniProtKB-KW"/>
</dbReference>
<protein>
    <recommendedName>
        <fullName evidence="1">ATP-dependent DNA helicase</fullName>
        <ecNumber evidence="1">5.6.2.3</ecNumber>
    </recommendedName>
</protein>
<comment type="caution">
    <text evidence="4">The sequence shown here is derived from an EMBL/GenBank/DDBJ whole genome shotgun (WGS) entry which is preliminary data.</text>
</comment>
<dbReference type="EC" id="5.6.2.3" evidence="1"/>
<dbReference type="InParanoid" id="A0A2J7PF99"/>
<dbReference type="InterPro" id="IPR027417">
    <property type="entry name" value="P-loop_NTPase"/>
</dbReference>
<dbReference type="Proteomes" id="UP000235965">
    <property type="component" value="Unassembled WGS sequence"/>
</dbReference>
<comment type="similarity">
    <text evidence="1">Belongs to the helicase family.</text>
</comment>
<evidence type="ECO:0000259" key="3">
    <source>
        <dbReference type="Pfam" id="PF14529"/>
    </source>
</evidence>
<name>A0A2J7PF99_9NEOP</name>
<gene>
    <name evidence="4" type="ORF">B7P43_G17795</name>
</gene>
<keyword evidence="1" id="KW-0067">ATP-binding</keyword>
<dbReference type="Pfam" id="PF05970">
    <property type="entry name" value="PIF1"/>
    <property type="match status" value="1"/>
</dbReference>
<sequence length="394" mass="44667">MCNISKGSGMGRVLQKCKLIVWDECTMAQKKSLDALHRSLQDFRGNIRPFGSALILLAGDLRQTLPVIPRSTPADEINVCLKYSTLWRQVKTLKLTTNMRVQLQDDRSADIFSHKLLEIGNGKEPVDLTLGQISLPHNFCNLVTSKEELVEKVFPHIQTNYKNRDWLSERAILAAKNKDVFELNNIIQSTFTVIQGSNKGLNTGGTVYSVEPSNNARSCVYIRNHVNALPLLELCSRDTAAVRITYPYREGSRELIVASVYLPYDSDGPPPNKEMKDITDYRFSRKKQLIIVCDANAHHILWGSTGTNPRGENLMELLVSSNLNILNHGNEPTFVVCNRKEVIDLTLGTNKIENLVSNWHVSDEPYLSDHRYICFKIRNITVDQITFRNPKRTN</sequence>
<feature type="domain" description="DNA helicase Pif1-like DEAD-box helicase" evidence="2">
    <location>
        <begin position="1"/>
        <end position="124"/>
    </location>
</feature>
<evidence type="ECO:0000313" key="5">
    <source>
        <dbReference type="Proteomes" id="UP000235965"/>
    </source>
</evidence>
<comment type="cofactor">
    <cofactor evidence="1">
        <name>Mg(2+)</name>
        <dbReference type="ChEBI" id="CHEBI:18420"/>
    </cofactor>
</comment>
<dbReference type="Gene3D" id="3.40.50.300">
    <property type="entry name" value="P-loop containing nucleotide triphosphate hydrolases"/>
    <property type="match status" value="1"/>
</dbReference>
<dbReference type="GO" id="GO:0043139">
    <property type="term" value="F:5'-3' DNA helicase activity"/>
    <property type="evidence" value="ECO:0007669"/>
    <property type="project" value="UniProtKB-EC"/>
</dbReference>
<evidence type="ECO:0000259" key="2">
    <source>
        <dbReference type="Pfam" id="PF05970"/>
    </source>
</evidence>
<accession>A0A2J7PF99</accession>
<dbReference type="SUPFAM" id="SSF52540">
    <property type="entry name" value="P-loop containing nucleoside triphosphate hydrolases"/>
    <property type="match status" value="1"/>
</dbReference>
<proteinExistence type="inferred from homology"/>
<dbReference type="GO" id="GO:0005524">
    <property type="term" value="F:ATP binding"/>
    <property type="evidence" value="ECO:0007669"/>
    <property type="project" value="UniProtKB-KW"/>
</dbReference>
<dbReference type="InterPro" id="IPR010285">
    <property type="entry name" value="DNA_helicase_pif1-like_DEAD"/>
</dbReference>
<feature type="domain" description="Endonuclease/exonuclease/phosphatase" evidence="3">
    <location>
        <begin position="256"/>
        <end position="374"/>
    </location>
</feature>
<dbReference type="PANTHER" id="PTHR10492">
    <property type="match status" value="1"/>
</dbReference>
<evidence type="ECO:0000313" key="4">
    <source>
        <dbReference type="EMBL" id="PNF15011.1"/>
    </source>
</evidence>
<dbReference type="AlphaFoldDB" id="A0A2J7PF99"/>
<dbReference type="Gene3D" id="3.60.10.10">
    <property type="entry name" value="Endonuclease/exonuclease/phosphatase"/>
    <property type="match status" value="1"/>
</dbReference>
<keyword evidence="5" id="KW-1185">Reference proteome</keyword>
<dbReference type="InterPro" id="IPR005135">
    <property type="entry name" value="Endo/exonuclease/phosphatase"/>
</dbReference>
<dbReference type="GO" id="GO:0006281">
    <property type="term" value="P:DNA repair"/>
    <property type="evidence" value="ECO:0007669"/>
    <property type="project" value="UniProtKB-KW"/>
</dbReference>
<keyword evidence="1" id="KW-0233">DNA recombination</keyword>
<dbReference type="GO" id="GO:0000723">
    <property type="term" value="P:telomere maintenance"/>
    <property type="evidence" value="ECO:0007669"/>
    <property type="project" value="InterPro"/>
</dbReference>
<dbReference type="InterPro" id="IPR036691">
    <property type="entry name" value="Endo/exonu/phosph_ase_sf"/>
</dbReference>
<dbReference type="GO" id="GO:0016887">
    <property type="term" value="F:ATP hydrolysis activity"/>
    <property type="evidence" value="ECO:0007669"/>
    <property type="project" value="RHEA"/>
</dbReference>
<dbReference type="PANTHER" id="PTHR10492:SF94">
    <property type="entry name" value="ATP-DEPENDENT DNA HELICASE"/>
    <property type="match status" value="1"/>
</dbReference>
<keyword evidence="1" id="KW-0227">DNA damage</keyword>
<comment type="catalytic activity">
    <reaction evidence="1">
        <text>ATP + H2O = ADP + phosphate + H(+)</text>
        <dbReference type="Rhea" id="RHEA:13065"/>
        <dbReference type="ChEBI" id="CHEBI:15377"/>
        <dbReference type="ChEBI" id="CHEBI:15378"/>
        <dbReference type="ChEBI" id="CHEBI:30616"/>
        <dbReference type="ChEBI" id="CHEBI:43474"/>
        <dbReference type="ChEBI" id="CHEBI:456216"/>
        <dbReference type="EC" id="5.6.2.3"/>
    </reaction>
</comment>
<dbReference type="SUPFAM" id="SSF56219">
    <property type="entry name" value="DNase I-like"/>
    <property type="match status" value="1"/>
</dbReference>
<dbReference type="STRING" id="105785.A0A2J7PF99"/>
<keyword evidence="1" id="KW-0378">Hydrolase</keyword>
<keyword evidence="1" id="KW-0234">DNA repair</keyword>
<keyword evidence="1" id="KW-0347">Helicase</keyword>
<organism evidence="4 5">
    <name type="scientific">Cryptotermes secundus</name>
    <dbReference type="NCBI Taxonomy" id="105785"/>
    <lineage>
        <taxon>Eukaryota</taxon>
        <taxon>Metazoa</taxon>
        <taxon>Ecdysozoa</taxon>
        <taxon>Arthropoda</taxon>
        <taxon>Hexapoda</taxon>
        <taxon>Insecta</taxon>
        <taxon>Pterygota</taxon>
        <taxon>Neoptera</taxon>
        <taxon>Polyneoptera</taxon>
        <taxon>Dictyoptera</taxon>
        <taxon>Blattodea</taxon>
        <taxon>Blattoidea</taxon>
        <taxon>Termitoidae</taxon>
        <taxon>Kalotermitidae</taxon>
        <taxon>Cryptotermitinae</taxon>
        <taxon>Cryptotermes</taxon>
    </lineage>
</organism>